<reference evidence="2" key="1">
    <citation type="submission" date="2014-09" db="EMBL/GenBank/DDBJ databases">
        <authorList>
            <person name="Magalhaes I.L.F."/>
            <person name="Oliveira U."/>
            <person name="Santos F.R."/>
            <person name="Vidigal T.H.D.A."/>
            <person name="Brescovit A.D."/>
            <person name="Santos A.J."/>
        </authorList>
    </citation>
    <scope>NUCLEOTIDE SEQUENCE</scope>
    <source>
        <tissue evidence="2">Shoot tissue taken approximately 20 cm above the soil surface</tissue>
    </source>
</reference>
<feature type="region of interest" description="Disordered" evidence="1">
    <location>
        <begin position="1"/>
        <end position="27"/>
    </location>
</feature>
<accession>A0A0A9DCC2</accession>
<dbReference type="AlphaFoldDB" id="A0A0A9DCC2"/>
<evidence type="ECO:0000256" key="1">
    <source>
        <dbReference type="SAM" id="MobiDB-lite"/>
    </source>
</evidence>
<name>A0A0A9DCC2_ARUDO</name>
<dbReference type="EMBL" id="GBRH01216493">
    <property type="protein sequence ID" value="JAD81402.1"/>
    <property type="molecule type" value="Transcribed_RNA"/>
</dbReference>
<feature type="compositionally biased region" description="Basic and acidic residues" evidence="1">
    <location>
        <begin position="91"/>
        <end position="105"/>
    </location>
</feature>
<sequence length="132" mass="13342">MTNPQSLVASGIHRPTNQPTNSGEMKGRKIWGTEAGIVELADGEAQARLGEAAVGKAAAAAAGESSDAVRAAAGDVLEGEGGVNVAGVGGRRADAGRHRAASTEHKKPRTTLPSGIPQKSSRCFEPATNSSQ</sequence>
<protein>
    <submittedName>
        <fullName evidence="2">Uncharacterized protein</fullName>
    </submittedName>
</protein>
<feature type="compositionally biased region" description="Polar residues" evidence="1">
    <location>
        <begin position="111"/>
        <end position="132"/>
    </location>
</feature>
<feature type="region of interest" description="Disordered" evidence="1">
    <location>
        <begin position="84"/>
        <end position="132"/>
    </location>
</feature>
<reference evidence="2" key="2">
    <citation type="journal article" date="2015" name="Data Brief">
        <title>Shoot transcriptome of the giant reed, Arundo donax.</title>
        <authorList>
            <person name="Barrero R.A."/>
            <person name="Guerrero F.D."/>
            <person name="Moolhuijzen P."/>
            <person name="Goolsby J.A."/>
            <person name="Tidwell J."/>
            <person name="Bellgard S.E."/>
            <person name="Bellgard M.I."/>
        </authorList>
    </citation>
    <scope>NUCLEOTIDE SEQUENCE</scope>
    <source>
        <tissue evidence="2">Shoot tissue taken approximately 20 cm above the soil surface</tissue>
    </source>
</reference>
<evidence type="ECO:0000313" key="2">
    <source>
        <dbReference type="EMBL" id="JAD81402.1"/>
    </source>
</evidence>
<proteinExistence type="predicted"/>
<organism evidence="2">
    <name type="scientific">Arundo donax</name>
    <name type="common">Giant reed</name>
    <name type="synonym">Donax arundinaceus</name>
    <dbReference type="NCBI Taxonomy" id="35708"/>
    <lineage>
        <taxon>Eukaryota</taxon>
        <taxon>Viridiplantae</taxon>
        <taxon>Streptophyta</taxon>
        <taxon>Embryophyta</taxon>
        <taxon>Tracheophyta</taxon>
        <taxon>Spermatophyta</taxon>
        <taxon>Magnoliopsida</taxon>
        <taxon>Liliopsida</taxon>
        <taxon>Poales</taxon>
        <taxon>Poaceae</taxon>
        <taxon>PACMAD clade</taxon>
        <taxon>Arundinoideae</taxon>
        <taxon>Arundineae</taxon>
        <taxon>Arundo</taxon>
    </lineage>
</organism>